<comment type="caution">
    <text evidence="1">The sequence shown here is derived from an EMBL/GenBank/DDBJ whole genome shotgun (WGS) entry which is preliminary data.</text>
</comment>
<keyword evidence="2" id="KW-1185">Reference proteome</keyword>
<evidence type="ECO:0000313" key="1">
    <source>
        <dbReference type="EMBL" id="KAJ8413784.1"/>
    </source>
</evidence>
<gene>
    <name evidence="1" type="ORF">AAFF_G00063820</name>
</gene>
<sequence length="91" mass="10166">MELMEERRAEWGALGGEGVEEWQEDLAPLLRGEWRAETHASDRCSDPVHPPRFKALVSASAPVVEQLRPDAEGCARFLNCPIPRSRRPSAS</sequence>
<evidence type="ECO:0000313" key="2">
    <source>
        <dbReference type="Proteomes" id="UP001221898"/>
    </source>
</evidence>
<proteinExistence type="predicted"/>
<dbReference type="Proteomes" id="UP001221898">
    <property type="component" value="Unassembled WGS sequence"/>
</dbReference>
<reference evidence="1" key="1">
    <citation type="journal article" date="2023" name="Science">
        <title>Genome structures resolve the early diversification of teleost fishes.</title>
        <authorList>
            <person name="Parey E."/>
            <person name="Louis A."/>
            <person name="Montfort J."/>
            <person name="Bouchez O."/>
            <person name="Roques C."/>
            <person name="Iampietro C."/>
            <person name="Lluch J."/>
            <person name="Castinel A."/>
            <person name="Donnadieu C."/>
            <person name="Desvignes T."/>
            <person name="Floi Bucao C."/>
            <person name="Jouanno E."/>
            <person name="Wen M."/>
            <person name="Mejri S."/>
            <person name="Dirks R."/>
            <person name="Jansen H."/>
            <person name="Henkel C."/>
            <person name="Chen W.J."/>
            <person name="Zahm M."/>
            <person name="Cabau C."/>
            <person name="Klopp C."/>
            <person name="Thompson A.W."/>
            <person name="Robinson-Rechavi M."/>
            <person name="Braasch I."/>
            <person name="Lecointre G."/>
            <person name="Bobe J."/>
            <person name="Postlethwait J.H."/>
            <person name="Berthelot C."/>
            <person name="Roest Crollius H."/>
            <person name="Guiguen Y."/>
        </authorList>
    </citation>
    <scope>NUCLEOTIDE SEQUENCE</scope>
    <source>
        <strain evidence="1">NC1722</strain>
    </source>
</reference>
<protein>
    <submittedName>
        <fullName evidence="1">Uncharacterized protein</fullName>
    </submittedName>
</protein>
<dbReference type="EMBL" id="JAINUG010000014">
    <property type="protein sequence ID" value="KAJ8413784.1"/>
    <property type="molecule type" value="Genomic_DNA"/>
</dbReference>
<organism evidence="1 2">
    <name type="scientific">Aldrovandia affinis</name>
    <dbReference type="NCBI Taxonomy" id="143900"/>
    <lineage>
        <taxon>Eukaryota</taxon>
        <taxon>Metazoa</taxon>
        <taxon>Chordata</taxon>
        <taxon>Craniata</taxon>
        <taxon>Vertebrata</taxon>
        <taxon>Euteleostomi</taxon>
        <taxon>Actinopterygii</taxon>
        <taxon>Neopterygii</taxon>
        <taxon>Teleostei</taxon>
        <taxon>Notacanthiformes</taxon>
        <taxon>Halosauridae</taxon>
        <taxon>Aldrovandia</taxon>
    </lineage>
</organism>
<accession>A0AAD7T3I8</accession>
<name>A0AAD7T3I8_9TELE</name>
<dbReference type="AlphaFoldDB" id="A0AAD7T3I8"/>